<protein>
    <recommendedName>
        <fullName evidence="5">Coiled-coil domain containing 30</fullName>
    </recommendedName>
</protein>
<evidence type="ECO:0008006" key="5">
    <source>
        <dbReference type="Google" id="ProtNLM"/>
    </source>
</evidence>
<evidence type="ECO:0000313" key="4">
    <source>
        <dbReference type="Proteomes" id="UP001046870"/>
    </source>
</evidence>
<gene>
    <name evidence="3" type="ORF">MATL_G00113260</name>
</gene>
<dbReference type="OrthoDB" id="10007527at2759"/>
<dbReference type="EMBL" id="JAFDVH010000008">
    <property type="protein sequence ID" value="KAG7472837.1"/>
    <property type="molecule type" value="Genomic_DNA"/>
</dbReference>
<dbReference type="AlphaFoldDB" id="A0A9D3Q146"/>
<dbReference type="InterPro" id="IPR052825">
    <property type="entry name" value="CCD-Prefoldin_beta-like"/>
</dbReference>
<feature type="compositionally biased region" description="Polar residues" evidence="2">
    <location>
        <begin position="372"/>
        <end position="382"/>
    </location>
</feature>
<dbReference type="Pfam" id="PF15742">
    <property type="entry name" value="DUF4686"/>
    <property type="match status" value="1"/>
</dbReference>
<feature type="compositionally biased region" description="Acidic residues" evidence="2">
    <location>
        <begin position="1"/>
        <end position="11"/>
    </location>
</feature>
<proteinExistence type="predicted"/>
<evidence type="ECO:0000256" key="1">
    <source>
        <dbReference type="SAM" id="Coils"/>
    </source>
</evidence>
<feature type="coiled-coil region" evidence="1">
    <location>
        <begin position="393"/>
        <end position="466"/>
    </location>
</feature>
<feature type="coiled-coil region" evidence="1">
    <location>
        <begin position="928"/>
        <end position="1036"/>
    </location>
</feature>
<accession>A0A9D3Q146</accession>
<feature type="compositionally biased region" description="Basic and acidic residues" evidence="2">
    <location>
        <begin position="349"/>
        <end position="366"/>
    </location>
</feature>
<feature type="coiled-coil region" evidence="1">
    <location>
        <begin position="761"/>
        <end position="858"/>
    </location>
</feature>
<feature type="compositionally biased region" description="Polar residues" evidence="2">
    <location>
        <begin position="1207"/>
        <end position="1225"/>
    </location>
</feature>
<evidence type="ECO:0000256" key="2">
    <source>
        <dbReference type="SAM" id="MobiDB-lite"/>
    </source>
</evidence>
<dbReference type="PANTHER" id="PTHR34479:SF1">
    <property type="entry name" value="COILED-COIL DOMAIN-CONTAINING PROTEIN 30"/>
    <property type="match status" value="1"/>
</dbReference>
<keyword evidence="1" id="KW-0175">Coiled coil</keyword>
<dbReference type="Gene3D" id="1.10.287.1490">
    <property type="match status" value="1"/>
</dbReference>
<organism evidence="3 4">
    <name type="scientific">Megalops atlanticus</name>
    <name type="common">Tarpon</name>
    <name type="synonym">Clupea gigantea</name>
    <dbReference type="NCBI Taxonomy" id="7932"/>
    <lineage>
        <taxon>Eukaryota</taxon>
        <taxon>Metazoa</taxon>
        <taxon>Chordata</taxon>
        <taxon>Craniata</taxon>
        <taxon>Vertebrata</taxon>
        <taxon>Euteleostomi</taxon>
        <taxon>Actinopterygii</taxon>
        <taxon>Neopterygii</taxon>
        <taxon>Teleostei</taxon>
        <taxon>Elopiformes</taxon>
        <taxon>Megalopidae</taxon>
        <taxon>Megalops</taxon>
    </lineage>
</organism>
<dbReference type="PANTHER" id="PTHR34479">
    <property type="entry name" value="COILED-COIL DOMAIN-CONTAINING PROTEIN 30"/>
    <property type="match status" value="1"/>
</dbReference>
<feature type="region of interest" description="Disordered" evidence="2">
    <location>
        <begin position="1207"/>
        <end position="1256"/>
    </location>
</feature>
<sequence>MQQQEEREELDEVARRLREDGLAPGASAEERQLRLWRLLRDSEGSLASATEELRSLRAQQATEMKEVENYVEHIRNLLEDRESLTAEYERENEQLRAELRQIRLQQDAQLKEVVEMLDQEGLADISPSSPSEQVAYLLVERSTLLERLEAAERKVDTQSLTGSLREVHLQEELDHIRHTMEEELRQQRETMQRTKESMNKFLPKEQQSPVQSPWKKLFGVCKATQSTRTSYSAHGEELAAERAERRRLERDLDEASRRLAMAHEEIRRLTDELDSARKTQSLCGPELERAGQEVEQLRQEVDKLKACDVRELQRALEQNARLDQEIRALRERVRSLDSEKKTLLETVENVKMDSNRDELHSHLGRDEGDDSPSPTASLNGDQEQIHKRCRLEAQDKDCRLRELQRRLLRQQREHEELVERNEELESLLGEAQNQGKAERERHECEAEGLQRKIKHLEAELTKLSSQEPAVKGGDLGKESEVYLQQLRSSSQERVALLEARLTEEKEWRKQLEVDLATAQAALKKDKEELQRDQKELRKARAELQSLQIECQQGRSLNASLVQLKGEKDILEEKVSQLERAQSRLKSDLDLQTSACIRAQEDLRESKGQVSELSAQVGRLRSEACSCERERDTLRAEVLEERGRAAELQRRVKEGAQERQQLQREKEALELQLQGVREQLQAARQEGHRPPAEPGPHTSPEPAAADGPREEGLSQLASLKVEMSRLHSTLEEERRLASQHQLALQAQINEAQARTKSQDSLLQQKAEECKQLRQDVQRTQSLFTSAERELRYEREKSLDLKRHNTLLEQEKLKVSAELKQAQARVGQLEQSGAGQRVELERLQQRARELELELARSSQSRQASSSLQEELSTERARLIAADKKVLELQQQLKSTLHQLRLEEARSGETSKLEKDTKDMSDNLSVLRAKLQEDQLHRKLLEQREEELQQQVRSLRAKEATLNRTNSELSHRLQELETRLGVLEGECSKAKEEQQQNWRTIRSLQEQLDSGQQESERLQEELQQVMQQLDTHIRKYNEKQAHHKIKLRKAKQIFLKETAQRDGRIQKLENDLALASSLSERERDWIGRVTEENEKLLQEQRELLKRLNEAEEMGSSSLNTACSVQHRVKFLEEENRYLEDRMLQLANQVGALERALRKVQSVCNVEDLKNIFPSESLLNDSLLQTSNASLTSGVCDALGILDAIRRVKAGSQTEGTKSSSPAPLSQPSEIGYLNVTSPVAPAGPQRDPEESVSLGSDEV</sequence>
<feature type="region of interest" description="Disordered" evidence="2">
    <location>
        <begin position="349"/>
        <end position="386"/>
    </location>
</feature>
<feature type="region of interest" description="Disordered" evidence="2">
    <location>
        <begin position="679"/>
        <end position="710"/>
    </location>
</feature>
<dbReference type="InterPro" id="IPR031476">
    <property type="entry name" value="DUF4686"/>
</dbReference>
<reference evidence="3" key="1">
    <citation type="submission" date="2021-01" db="EMBL/GenBank/DDBJ databases">
        <authorList>
            <person name="Zahm M."/>
            <person name="Roques C."/>
            <person name="Cabau C."/>
            <person name="Klopp C."/>
            <person name="Donnadieu C."/>
            <person name="Jouanno E."/>
            <person name="Lampietro C."/>
            <person name="Louis A."/>
            <person name="Herpin A."/>
            <person name="Echchiki A."/>
            <person name="Berthelot C."/>
            <person name="Parey E."/>
            <person name="Roest-Crollius H."/>
            <person name="Braasch I."/>
            <person name="Postlethwait J."/>
            <person name="Bobe J."/>
            <person name="Montfort J."/>
            <person name="Bouchez O."/>
            <person name="Begum T."/>
            <person name="Mejri S."/>
            <person name="Adams A."/>
            <person name="Chen W.-J."/>
            <person name="Guiguen Y."/>
        </authorList>
    </citation>
    <scope>NUCLEOTIDE SEQUENCE</scope>
    <source>
        <strain evidence="3">YG-15Mar2019-1</strain>
        <tissue evidence="3">Brain</tissue>
    </source>
</reference>
<feature type="region of interest" description="Disordered" evidence="2">
    <location>
        <begin position="1"/>
        <end position="24"/>
    </location>
</feature>
<dbReference type="Proteomes" id="UP001046870">
    <property type="component" value="Chromosome 8"/>
</dbReference>
<evidence type="ECO:0000313" key="3">
    <source>
        <dbReference type="EMBL" id="KAG7472837.1"/>
    </source>
</evidence>
<comment type="caution">
    <text evidence="3">The sequence shown here is derived from an EMBL/GenBank/DDBJ whole genome shotgun (WGS) entry which is preliminary data.</text>
</comment>
<feature type="compositionally biased region" description="Basic and acidic residues" evidence="2">
    <location>
        <begin position="12"/>
        <end position="21"/>
    </location>
</feature>
<feature type="coiled-coil region" evidence="1">
    <location>
        <begin position="231"/>
        <end position="346"/>
    </location>
</feature>
<keyword evidence="4" id="KW-1185">Reference proteome</keyword>
<feature type="coiled-coil region" evidence="1">
    <location>
        <begin position="1083"/>
        <end position="1145"/>
    </location>
</feature>
<name>A0A9D3Q146_MEGAT</name>
<feature type="coiled-coil region" evidence="1">
    <location>
        <begin position="39"/>
        <end position="112"/>
    </location>
</feature>